<proteinExistence type="inferred from homology"/>
<dbReference type="PROSITE" id="PS00719">
    <property type="entry name" value="GLYCOSYL_HYDROL_F2_1"/>
    <property type="match status" value="1"/>
</dbReference>
<feature type="domain" description="Glycosyl hydrolases family 2 sugar binding" evidence="9">
    <location>
        <begin position="15"/>
        <end position="177"/>
    </location>
</feature>
<dbReference type="Gene3D" id="2.60.40.10">
    <property type="entry name" value="Immunoglobulins"/>
    <property type="match status" value="1"/>
</dbReference>
<dbReference type="PANTHER" id="PTHR10066">
    <property type="entry name" value="BETA-GLUCURONIDASE"/>
    <property type="match status" value="1"/>
</dbReference>
<evidence type="ECO:0000259" key="7">
    <source>
        <dbReference type="Pfam" id="PF00703"/>
    </source>
</evidence>
<protein>
    <recommendedName>
        <fullName evidence="3">Beta-glucuronidase</fullName>
        <ecNumber evidence="2">3.2.1.31</ecNumber>
    </recommendedName>
</protein>
<organism evidence="10 11">
    <name type="scientific">Streptomyces graminofaciens</name>
    <dbReference type="NCBI Taxonomy" id="68212"/>
    <lineage>
        <taxon>Bacteria</taxon>
        <taxon>Bacillati</taxon>
        <taxon>Actinomycetota</taxon>
        <taxon>Actinomycetes</taxon>
        <taxon>Kitasatosporales</taxon>
        <taxon>Streptomycetaceae</taxon>
        <taxon>Streptomyces</taxon>
    </lineage>
</organism>
<evidence type="ECO:0000256" key="3">
    <source>
        <dbReference type="ARBA" id="ARBA00016205"/>
    </source>
</evidence>
<keyword evidence="11" id="KW-1185">Reference proteome</keyword>
<dbReference type="Gene3D" id="3.20.20.80">
    <property type="entry name" value="Glycosidases"/>
    <property type="match status" value="1"/>
</dbReference>
<dbReference type="InterPro" id="IPR013783">
    <property type="entry name" value="Ig-like_fold"/>
</dbReference>
<dbReference type="SUPFAM" id="SSF49303">
    <property type="entry name" value="beta-Galactosidase/glucuronidase domain"/>
    <property type="match status" value="1"/>
</dbReference>
<keyword evidence="4 6" id="KW-0378">Hydrolase</keyword>
<evidence type="ECO:0000256" key="5">
    <source>
        <dbReference type="ARBA" id="ARBA00023295"/>
    </source>
</evidence>
<dbReference type="InterPro" id="IPR036156">
    <property type="entry name" value="Beta-gal/glucu_dom_sf"/>
</dbReference>
<comment type="similarity">
    <text evidence="1 6">Belongs to the glycosyl hydrolase 2 family.</text>
</comment>
<evidence type="ECO:0000256" key="1">
    <source>
        <dbReference type="ARBA" id="ARBA00007401"/>
    </source>
</evidence>
<accession>A0ABN5VE13</accession>
<dbReference type="Proteomes" id="UP001321542">
    <property type="component" value="Chromosome"/>
</dbReference>
<dbReference type="SUPFAM" id="SSF51445">
    <property type="entry name" value="(Trans)glycosidases"/>
    <property type="match status" value="1"/>
</dbReference>
<feature type="domain" description="Glycoside hydrolase family 2 catalytic" evidence="8">
    <location>
        <begin position="281"/>
        <end position="596"/>
    </location>
</feature>
<sequence length="608" mass="67530">MLSPRPTPTRDVVGLDGLWRFALDTRVGAAPWTSRLATPLEAPVPASYNDLFVDAEIRDHVGVVWYQREVRVPRGWAGERVVLRFGSVTHAARVYADDRLVAEHTGGYTPFEADLTGIVRPGAEFRLTVGVDNRLTNETIPPGTVTTGHDGRERQSYLHDFYNYAGIARPVRLCSTPPTFVEDITVVTGREGAAGIVEYRVETAGAAADVTAVRVRAVDEAGRTVAEAHGPEGTFRIEDVILWQPGAGHMYDLVVELVADGGTGAGELVDSYTQPFGVRTVEVRGTEFLINGEPFYFTGFGKHEDTPVRGKGHDDAYLVHDFQLLRWIGANSFRTSHYPYAEEVLDFADRRGIVVIDETAAVGLNLGVMGGLTGQAPTPTFAPENFGGTTRDVHARHLRELIERDKNHPSVVMWCLANEPASNEDGAREYFGPLVELARKLDPTRPLTYSAVMFATSQNDLIGDLFDVLSINRYYGWYLFTGDLATAEQALERDLRGWAARFGKPVMMSEYGADTQPGLHSVWDTPWSEEYQSDYLAMYHRVFDRLPEFIGEHVWNFADFQTSAGIHRVDGNKKGVFTRDRRPKTAAFALRRRWHGLEGRKPGPAADD</sequence>
<dbReference type="Pfam" id="PF00703">
    <property type="entry name" value="Glyco_hydro_2"/>
    <property type="match status" value="1"/>
</dbReference>
<dbReference type="InterPro" id="IPR006101">
    <property type="entry name" value="Glyco_hydro_2"/>
</dbReference>
<evidence type="ECO:0000313" key="10">
    <source>
        <dbReference type="EMBL" id="BBC31477.1"/>
    </source>
</evidence>
<evidence type="ECO:0000256" key="6">
    <source>
        <dbReference type="RuleBase" id="RU361154"/>
    </source>
</evidence>
<dbReference type="PANTHER" id="PTHR10066:SF67">
    <property type="entry name" value="BETA-GLUCURONIDASE"/>
    <property type="match status" value="1"/>
</dbReference>
<dbReference type="InterPro" id="IPR006104">
    <property type="entry name" value="Glyco_hydro_2_N"/>
</dbReference>
<reference evidence="10 11" key="1">
    <citation type="journal article" date="2010" name="ChemBioChem">
        <title>Cloning and characterization of the biosynthetic gene cluster of 16-membered macrolide antibiotic FD-891: involvement of a dual functional cytochrome P450 monooxygenase catalyzing epoxidation and hydroxylation.</title>
        <authorList>
            <person name="Kudo F."/>
            <person name="Motegi A."/>
            <person name="Mizoue K."/>
            <person name="Eguchi T."/>
        </authorList>
    </citation>
    <scope>NUCLEOTIDE SEQUENCE [LARGE SCALE GENOMIC DNA]</scope>
    <source>
        <strain evidence="10 11">A-8890</strain>
    </source>
</reference>
<keyword evidence="5 6" id="KW-0326">Glycosidase</keyword>
<dbReference type="InterPro" id="IPR006103">
    <property type="entry name" value="Glyco_hydro_2_cat"/>
</dbReference>
<evidence type="ECO:0000256" key="2">
    <source>
        <dbReference type="ARBA" id="ARBA00012761"/>
    </source>
</evidence>
<dbReference type="PRINTS" id="PR00132">
    <property type="entry name" value="GLHYDRLASE2"/>
</dbReference>
<evidence type="ECO:0000256" key="4">
    <source>
        <dbReference type="ARBA" id="ARBA00022801"/>
    </source>
</evidence>
<evidence type="ECO:0000259" key="9">
    <source>
        <dbReference type="Pfam" id="PF02837"/>
    </source>
</evidence>
<dbReference type="InterPro" id="IPR006102">
    <property type="entry name" value="Ig-like_GH2"/>
</dbReference>
<dbReference type="NCBIfam" id="NF007538">
    <property type="entry name" value="PRK10150.1"/>
    <property type="match status" value="1"/>
</dbReference>
<gene>
    <name evidence="10" type="ORF">SGFS_027710</name>
</gene>
<dbReference type="Pfam" id="PF02837">
    <property type="entry name" value="Glyco_hydro_2_N"/>
    <property type="match status" value="1"/>
</dbReference>
<dbReference type="InterPro" id="IPR023230">
    <property type="entry name" value="Glyco_hydro_2_CS"/>
</dbReference>
<dbReference type="RefSeq" id="WP_286250204.1">
    <property type="nucleotide sequence ID" value="NZ_AP018448.1"/>
</dbReference>
<evidence type="ECO:0000259" key="8">
    <source>
        <dbReference type="Pfam" id="PF02836"/>
    </source>
</evidence>
<dbReference type="Pfam" id="PF02836">
    <property type="entry name" value="Glyco_hydro_2_C"/>
    <property type="match status" value="1"/>
</dbReference>
<name>A0ABN5VE13_9ACTN</name>
<dbReference type="EC" id="3.2.1.31" evidence="2"/>
<evidence type="ECO:0000313" key="11">
    <source>
        <dbReference type="Proteomes" id="UP001321542"/>
    </source>
</evidence>
<dbReference type="SUPFAM" id="SSF49785">
    <property type="entry name" value="Galactose-binding domain-like"/>
    <property type="match status" value="1"/>
</dbReference>
<dbReference type="Gene3D" id="2.60.120.260">
    <property type="entry name" value="Galactose-binding domain-like"/>
    <property type="match status" value="1"/>
</dbReference>
<reference evidence="10 11" key="2">
    <citation type="journal article" date="2023" name="ChemBioChem">
        <title>Acyltransferase Domain Exchange between Two Independent Type I Polyketide Synthases in the Same Producer Strain of Macrolide Antibiotics.</title>
        <authorList>
            <person name="Kudo F."/>
            <person name="Kishikawa K."/>
            <person name="Tsuboi K."/>
            <person name="Kido T."/>
            <person name="Usui T."/>
            <person name="Hashimoto J."/>
            <person name="Shin-Ya K."/>
            <person name="Miyanaga A."/>
            <person name="Eguchi T."/>
        </authorList>
    </citation>
    <scope>NUCLEOTIDE SEQUENCE [LARGE SCALE GENOMIC DNA]</scope>
    <source>
        <strain evidence="10 11">A-8890</strain>
    </source>
</reference>
<feature type="domain" description="Glycoside hydrolase family 2 immunoglobulin-like beta-sandwich" evidence="7">
    <location>
        <begin position="180"/>
        <end position="279"/>
    </location>
</feature>
<dbReference type="EMBL" id="AP018448">
    <property type="protein sequence ID" value="BBC31477.1"/>
    <property type="molecule type" value="Genomic_DNA"/>
</dbReference>
<dbReference type="InterPro" id="IPR017853">
    <property type="entry name" value="GH"/>
</dbReference>
<dbReference type="InterPro" id="IPR008979">
    <property type="entry name" value="Galactose-bd-like_sf"/>
</dbReference>